<keyword evidence="2" id="KW-0732">Signal</keyword>
<evidence type="ECO:0000313" key="4">
    <source>
        <dbReference type="Proteomes" id="UP001524586"/>
    </source>
</evidence>
<dbReference type="RefSeq" id="WP_256614752.1">
    <property type="nucleotide sequence ID" value="NZ_JANIBK010000029.1"/>
</dbReference>
<evidence type="ECO:0000256" key="1">
    <source>
        <dbReference type="SAM" id="MobiDB-lite"/>
    </source>
</evidence>
<organism evidence="3 4">
    <name type="scientific">Methylomonas rivi</name>
    <dbReference type="NCBI Taxonomy" id="2952226"/>
    <lineage>
        <taxon>Bacteria</taxon>
        <taxon>Pseudomonadati</taxon>
        <taxon>Pseudomonadota</taxon>
        <taxon>Gammaproteobacteria</taxon>
        <taxon>Methylococcales</taxon>
        <taxon>Methylococcaceae</taxon>
        <taxon>Methylomonas</taxon>
    </lineage>
</organism>
<evidence type="ECO:0000313" key="3">
    <source>
        <dbReference type="EMBL" id="MCQ8128369.1"/>
    </source>
</evidence>
<comment type="caution">
    <text evidence="3">The sequence shown here is derived from an EMBL/GenBank/DDBJ whole genome shotgun (WGS) entry which is preliminary data.</text>
</comment>
<name>A0ABT1U3F6_9GAMM</name>
<feature type="signal peptide" evidence="2">
    <location>
        <begin position="1"/>
        <end position="28"/>
    </location>
</feature>
<keyword evidence="4" id="KW-1185">Reference proteome</keyword>
<proteinExistence type="predicted"/>
<dbReference type="EMBL" id="JANIBK010000029">
    <property type="protein sequence ID" value="MCQ8128369.1"/>
    <property type="molecule type" value="Genomic_DNA"/>
</dbReference>
<sequence length="191" mass="21142">MPPLRAMRLFCLILPGLLMTGCAGFNSASDTNAENRYDPYAQSGIDELLAFGASMAGMEDEDRAEVCKSLLNTQKISPSDGKQLHLMIGRLLSNACGDIPAILDGVQTISPAYASDERVQRLIAIHTQALQRTQRQSEKLHVVEQKQKKIKSTLDSKEPAGPQKNENRLLREKLEAIRSMEKQMDESVDSN</sequence>
<gene>
    <name evidence="3" type="ORF">NP596_07855</name>
</gene>
<feature type="compositionally biased region" description="Basic and acidic residues" evidence="1">
    <location>
        <begin position="136"/>
        <end position="158"/>
    </location>
</feature>
<accession>A0ABT1U3F6</accession>
<evidence type="ECO:0008006" key="5">
    <source>
        <dbReference type="Google" id="ProtNLM"/>
    </source>
</evidence>
<dbReference type="Proteomes" id="UP001524586">
    <property type="component" value="Unassembled WGS sequence"/>
</dbReference>
<feature type="chain" id="PRO_5046153240" description="Lipoprotein" evidence="2">
    <location>
        <begin position="29"/>
        <end position="191"/>
    </location>
</feature>
<protein>
    <recommendedName>
        <fullName evidence="5">Lipoprotein</fullName>
    </recommendedName>
</protein>
<feature type="region of interest" description="Disordered" evidence="1">
    <location>
        <begin position="136"/>
        <end position="170"/>
    </location>
</feature>
<reference evidence="3 4" key="1">
    <citation type="submission" date="2022-07" db="EMBL/GenBank/DDBJ databases">
        <title>Methylomonas rivi sp. nov., Methylomonas rosea sp. nov., Methylomonas aureus sp. nov. and Methylomonas subterranea sp. nov., four novel methanotrophs isolated from a freshwater creek and the deep terrestrial subsurface.</title>
        <authorList>
            <person name="Abin C."/>
            <person name="Sankaranarayanan K."/>
            <person name="Garner C."/>
            <person name="Sindelar R."/>
            <person name="Kotary K."/>
            <person name="Garner R."/>
            <person name="Barclay S."/>
            <person name="Lawson P."/>
            <person name="Krumholz L."/>
        </authorList>
    </citation>
    <scope>NUCLEOTIDE SEQUENCE [LARGE SCALE GENOMIC DNA]</scope>
    <source>
        <strain evidence="3 4">WSC-6</strain>
    </source>
</reference>
<dbReference type="PROSITE" id="PS51257">
    <property type="entry name" value="PROKAR_LIPOPROTEIN"/>
    <property type="match status" value="1"/>
</dbReference>
<evidence type="ECO:0000256" key="2">
    <source>
        <dbReference type="SAM" id="SignalP"/>
    </source>
</evidence>